<dbReference type="CDD" id="cd01081">
    <property type="entry name" value="Aldose_epim"/>
    <property type="match status" value="1"/>
</dbReference>
<dbReference type="InterPro" id="IPR008183">
    <property type="entry name" value="Aldose_1/G6P_1-epimerase"/>
</dbReference>
<comment type="subunit">
    <text evidence="2">Monomer.</text>
</comment>
<evidence type="ECO:0000256" key="3">
    <source>
        <dbReference type="ARBA" id="ARBA00022837"/>
    </source>
</evidence>
<dbReference type="Proteomes" id="UP001203687">
    <property type="component" value="Unassembled WGS sequence"/>
</dbReference>
<sequence>MFKINKLFNGNSRKVVLENEDNSTHILFDLNEGGRVESYKHLGNIIISDLEESNYKKDYASAILFPFANRIKDGIYTYNGVSYKLLCNDVENNNALHGLVYNKTFELLDEKVNDKIARVVLYYKENTGTDGFPFRFSIWLTYVLNSKGFSLSIKVKNDGKSTFPFTLGWHPYFRSLDLKQSQFHINAKEKFISDDRGIVKESEKMTETLVIQFDDIQLDDAFLVSSTMADFMTPTYRLRLEAQSKENYLQIYTPPNSNSVAIEPMVGVSDSFNNNIGLQELFPKEVFEKKWIIHISKTNKRLCNF</sequence>
<name>A0ABT0H645_9FLAO</name>
<accession>A0ABT0H645</accession>
<comment type="cofactor">
    <cofactor evidence="1">
        <name>Ca(2+)</name>
        <dbReference type="ChEBI" id="CHEBI:29108"/>
    </cofactor>
</comment>
<dbReference type="Pfam" id="PF01263">
    <property type="entry name" value="Aldose_epim"/>
    <property type="match status" value="1"/>
</dbReference>
<dbReference type="Gene3D" id="2.70.98.10">
    <property type="match status" value="1"/>
</dbReference>
<keyword evidence="3" id="KW-0106">Calcium</keyword>
<dbReference type="RefSeq" id="WP_248412066.1">
    <property type="nucleotide sequence ID" value="NZ_JALPQF010000003.1"/>
</dbReference>
<dbReference type="SUPFAM" id="SSF74650">
    <property type="entry name" value="Galactose mutarotase-like"/>
    <property type="match status" value="1"/>
</dbReference>
<evidence type="ECO:0000256" key="1">
    <source>
        <dbReference type="ARBA" id="ARBA00001913"/>
    </source>
</evidence>
<dbReference type="PANTHER" id="PTHR10091">
    <property type="entry name" value="ALDOSE-1-EPIMERASE"/>
    <property type="match status" value="1"/>
</dbReference>
<gene>
    <name evidence="4" type="ORF">MUY34_04240</name>
</gene>
<evidence type="ECO:0000256" key="2">
    <source>
        <dbReference type="ARBA" id="ARBA00011245"/>
    </source>
</evidence>
<organism evidence="4 5">
    <name type="scientific">Psychroserpens algicola</name>
    <dbReference type="NCBI Taxonomy" id="1719034"/>
    <lineage>
        <taxon>Bacteria</taxon>
        <taxon>Pseudomonadati</taxon>
        <taxon>Bacteroidota</taxon>
        <taxon>Flavobacteriia</taxon>
        <taxon>Flavobacteriales</taxon>
        <taxon>Flavobacteriaceae</taxon>
        <taxon>Psychroserpens</taxon>
    </lineage>
</organism>
<dbReference type="InterPro" id="IPR011013">
    <property type="entry name" value="Gal_mutarotase_sf_dom"/>
</dbReference>
<reference evidence="4" key="1">
    <citation type="submission" date="2022-04" db="EMBL/GenBank/DDBJ databases">
        <authorList>
            <person name="Ren T."/>
        </authorList>
    </citation>
    <scope>NUCLEOTIDE SEQUENCE</scope>
    <source>
        <strain evidence="4">F63249</strain>
    </source>
</reference>
<dbReference type="InterPro" id="IPR014718">
    <property type="entry name" value="GH-type_carb-bd"/>
</dbReference>
<dbReference type="PANTHER" id="PTHR10091:SF45">
    <property type="entry name" value="ALDOSE 1-EPIMERASE"/>
    <property type="match status" value="1"/>
</dbReference>
<dbReference type="EMBL" id="JALPQF010000003">
    <property type="protein sequence ID" value="MCK8479816.1"/>
    <property type="molecule type" value="Genomic_DNA"/>
</dbReference>
<keyword evidence="5" id="KW-1185">Reference proteome</keyword>
<proteinExistence type="predicted"/>
<evidence type="ECO:0000313" key="4">
    <source>
        <dbReference type="EMBL" id="MCK8479816.1"/>
    </source>
</evidence>
<protein>
    <submittedName>
        <fullName evidence="4">Aldose 1-epimerase</fullName>
    </submittedName>
</protein>
<comment type="caution">
    <text evidence="4">The sequence shown here is derived from an EMBL/GenBank/DDBJ whole genome shotgun (WGS) entry which is preliminary data.</text>
</comment>
<evidence type="ECO:0000313" key="5">
    <source>
        <dbReference type="Proteomes" id="UP001203687"/>
    </source>
</evidence>